<dbReference type="InterPro" id="IPR039424">
    <property type="entry name" value="SBP_5"/>
</dbReference>
<dbReference type="GO" id="GO:1904680">
    <property type="term" value="F:peptide transmembrane transporter activity"/>
    <property type="evidence" value="ECO:0007669"/>
    <property type="project" value="TreeGrafter"/>
</dbReference>
<feature type="chain" id="PRO_5012992916" evidence="4">
    <location>
        <begin position="25"/>
        <end position="571"/>
    </location>
</feature>
<evidence type="ECO:0000313" key="7">
    <source>
        <dbReference type="Proteomes" id="UP000219947"/>
    </source>
</evidence>
<dbReference type="AlphaFoldDB" id="A0A2A8D574"/>
<accession>A0A2A8D574</accession>
<dbReference type="PANTHER" id="PTHR30290:SF9">
    <property type="entry name" value="OLIGOPEPTIDE-BINDING PROTEIN APPA"/>
    <property type="match status" value="1"/>
</dbReference>
<keyword evidence="3 4" id="KW-0732">Signal</keyword>
<reference evidence="6" key="1">
    <citation type="submission" date="2017-10" db="EMBL/GenBank/DDBJ databases">
        <title>Kefir isolates.</title>
        <authorList>
            <person name="Kim Y."/>
            <person name="Blasche S."/>
        </authorList>
    </citation>
    <scope>NUCLEOTIDE SEQUENCE [LARGE SCALE GENOMIC DNA]</scope>
    <source>
        <strain evidence="6">OG2-2</strain>
    </source>
</reference>
<protein>
    <submittedName>
        <fullName evidence="6">ABC transporter substrate-binding protein</fullName>
    </submittedName>
</protein>
<dbReference type="GO" id="GO:0015833">
    <property type="term" value="P:peptide transport"/>
    <property type="evidence" value="ECO:0007669"/>
    <property type="project" value="TreeGrafter"/>
</dbReference>
<dbReference type="EMBL" id="PDEV01000003">
    <property type="protein sequence ID" value="PEN16030.1"/>
    <property type="molecule type" value="Genomic_DNA"/>
</dbReference>
<dbReference type="CDD" id="cd08501">
    <property type="entry name" value="PBP2_Lpqw"/>
    <property type="match status" value="1"/>
</dbReference>
<dbReference type="InterPro" id="IPR000914">
    <property type="entry name" value="SBP_5_dom"/>
</dbReference>
<comment type="similarity">
    <text evidence="1">Belongs to the bacterial solute-binding protein 5 family.</text>
</comment>
<evidence type="ECO:0000256" key="4">
    <source>
        <dbReference type="SAM" id="SignalP"/>
    </source>
</evidence>
<sequence>MKTPVSRRNLLMGTVALGTTGLLAACGGGKSNKPGGTAATDSADVLSRVNVNKQEYSSLKKGGELRLVVTSLGPNFNTLTQTGYTSSNLDAINACNIPSGAGFFNVDYNGDLSLNSDLCLEHKAETKDGKQIIRMKLNPKAKFNDGTPMDIEAVRACWTLYGKTTEETGYELLESEAWKLVESIEEDGDKFSVKITTKSPYYPAESLFATAVHPALTDKELFNQGFVDKPLDQYWAGPYKVAENGWNSAEKTLTLVPNPNWWGEKKALLDRIVWREMTTDAIRAAFKNGDVDATQFVENNTYTELKGQAGTDIREGQRTGVRDVHLNPKRITDLALRRAIAAALDRAQLANVMFSQLGWSEPMPGSIVFMPFQRGYEDNYPKETGAGAAKKILEEAGYKLNGDIYEKDGKKAEFSITYFGGEATTQALARSFAEQMSRAGIKANTDSQPGSNYTSVIGSKSYEAMLGGFGTSLDPAESAVSLYHSANNDGVGDPEIDKFCEELLTVESREEQLKMTNKLEKMHLEKVVMYLPYANGPEYYAVKSKLANYGPSLFKTSYTSADYWMNVGWQE</sequence>
<feature type="domain" description="Solute-binding protein family 5" evidence="5">
    <location>
        <begin position="125"/>
        <end position="488"/>
    </location>
</feature>
<organism evidence="6 7">
    <name type="scientific">Rothia dentocariosa</name>
    <dbReference type="NCBI Taxonomy" id="2047"/>
    <lineage>
        <taxon>Bacteria</taxon>
        <taxon>Bacillati</taxon>
        <taxon>Actinomycetota</taxon>
        <taxon>Actinomycetes</taxon>
        <taxon>Micrococcales</taxon>
        <taxon>Micrococcaceae</taxon>
        <taxon>Rothia</taxon>
    </lineage>
</organism>
<dbReference type="PROSITE" id="PS51257">
    <property type="entry name" value="PROKAR_LIPOPROTEIN"/>
    <property type="match status" value="1"/>
</dbReference>
<dbReference type="PANTHER" id="PTHR30290">
    <property type="entry name" value="PERIPLASMIC BINDING COMPONENT OF ABC TRANSPORTER"/>
    <property type="match status" value="1"/>
</dbReference>
<comment type="caution">
    <text evidence="6">The sequence shown here is derived from an EMBL/GenBank/DDBJ whole genome shotgun (WGS) entry which is preliminary data.</text>
</comment>
<evidence type="ECO:0000256" key="3">
    <source>
        <dbReference type="ARBA" id="ARBA00022729"/>
    </source>
</evidence>
<proteinExistence type="inferred from homology"/>
<dbReference type="Proteomes" id="UP000219947">
    <property type="component" value="Unassembled WGS sequence"/>
</dbReference>
<dbReference type="PIRSF" id="PIRSF002741">
    <property type="entry name" value="MppA"/>
    <property type="match status" value="1"/>
</dbReference>
<keyword evidence="2" id="KW-0813">Transport</keyword>
<dbReference type="GO" id="GO:0042597">
    <property type="term" value="C:periplasmic space"/>
    <property type="evidence" value="ECO:0007669"/>
    <property type="project" value="UniProtKB-ARBA"/>
</dbReference>
<dbReference type="InterPro" id="IPR006311">
    <property type="entry name" value="TAT_signal"/>
</dbReference>
<evidence type="ECO:0000313" key="6">
    <source>
        <dbReference type="EMBL" id="PEN16030.1"/>
    </source>
</evidence>
<dbReference type="Pfam" id="PF00496">
    <property type="entry name" value="SBP_bac_5"/>
    <property type="match status" value="1"/>
</dbReference>
<evidence type="ECO:0000259" key="5">
    <source>
        <dbReference type="Pfam" id="PF00496"/>
    </source>
</evidence>
<name>A0A2A8D574_9MICC</name>
<dbReference type="RefSeq" id="WP_098042866.1">
    <property type="nucleotide sequence ID" value="NZ_CAURLQ010000028.1"/>
</dbReference>
<dbReference type="Gene3D" id="3.40.190.10">
    <property type="entry name" value="Periplasmic binding protein-like II"/>
    <property type="match status" value="1"/>
</dbReference>
<keyword evidence="7" id="KW-1185">Reference proteome</keyword>
<dbReference type="Gene3D" id="3.10.105.10">
    <property type="entry name" value="Dipeptide-binding Protein, Domain 3"/>
    <property type="match status" value="1"/>
</dbReference>
<gene>
    <name evidence="6" type="ORF">CRM92_08035</name>
</gene>
<dbReference type="SUPFAM" id="SSF53850">
    <property type="entry name" value="Periplasmic binding protein-like II"/>
    <property type="match status" value="1"/>
</dbReference>
<dbReference type="InterPro" id="IPR030678">
    <property type="entry name" value="Peptide/Ni-bd"/>
</dbReference>
<evidence type="ECO:0000256" key="2">
    <source>
        <dbReference type="ARBA" id="ARBA00022448"/>
    </source>
</evidence>
<dbReference type="GO" id="GO:0043190">
    <property type="term" value="C:ATP-binding cassette (ABC) transporter complex"/>
    <property type="evidence" value="ECO:0007669"/>
    <property type="project" value="InterPro"/>
</dbReference>
<evidence type="ECO:0000256" key="1">
    <source>
        <dbReference type="ARBA" id="ARBA00005695"/>
    </source>
</evidence>
<dbReference type="PROSITE" id="PS51318">
    <property type="entry name" value="TAT"/>
    <property type="match status" value="1"/>
</dbReference>
<feature type="signal peptide" evidence="4">
    <location>
        <begin position="1"/>
        <end position="24"/>
    </location>
</feature>